<dbReference type="KEGG" id="ngv:CDO52_20825"/>
<evidence type="ECO:0000256" key="2">
    <source>
        <dbReference type="ARBA" id="ARBA00005369"/>
    </source>
</evidence>
<dbReference type="PANTHER" id="PTHR11579">
    <property type="entry name" value="PROTEIN-L-ISOASPARTATE O-METHYLTRANSFERASE"/>
    <property type="match status" value="1"/>
</dbReference>
<dbReference type="GO" id="GO:0004719">
    <property type="term" value="F:protein-L-isoaspartate (D-aspartate) O-methyltransferase activity"/>
    <property type="evidence" value="ECO:0007669"/>
    <property type="project" value="UniProtKB-EC"/>
</dbReference>
<dbReference type="Pfam" id="PF01135">
    <property type="entry name" value="PCMT"/>
    <property type="match status" value="1"/>
</dbReference>
<dbReference type="InterPro" id="IPR029063">
    <property type="entry name" value="SAM-dependent_MTases_sf"/>
</dbReference>
<sequence length="373" mass="40121">MDSDPPGPDDLAALADADWGTALRAAPRHLFVPDRAWTAKHALIDRAADPGTWSKAVGRDLPVVTQIDDGATELTDQSPWMTTNHTSSCSAPSMVFDFLRLLDPCPGDRVLEIGTGTGWTAALLSARLGAGRVTTLEVDEAVAKQAAANLERAGFAPKVVVGDGSDGWAQGAPYDRVHATCGVREVPYAWVEQTRPGGVIVLPWMHGVLGGGHKAVLTVTDGVAVGRFRGDCAYMMLRGQREPQRPIDEEARTAHPSIDPRRIASADRGLSLWLAGALPGVGVSSGNQRLDRSFRMVAWDQLGDSHARLDYWPEDRRGEVTLRGPRDLWNEVEAAYARWAGAGAPEADRFGLIVGAGGQRVWVDRPEFVVEGV</sequence>
<dbReference type="EC" id="2.1.1.77" evidence="3"/>
<evidence type="ECO:0000256" key="1">
    <source>
        <dbReference type="ARBA" id="ARBA00004496"/>
    </source>
</evidence>
<dbReference type="PANTHER" id="PTHR11579:SF0">
    <property type="entry name" value="PROTEIN-L-ISOASPARTATE(D-ASPARTATE) O-METHYLTRANSFERASE"/>
    <property type="match status" value="1"/>
</dbReference>
<dbReference type="RefSeq" id="WP_017619656.1">
    <property type="nucleotide sequence ID" value="NZ_ANBG01000254.1"/>
</dbReference>
<protein>
    <recommendedName>
        <fullName evidence="4">Protein-L-isoaspartate O-methyltransferase</fullName>
        <ecNumber evidence="3">2.1.1.77</ecNumber>
    </recommendedName>
    <alternativeName>
        <fullName evidence="11">L-isoaspartyl protein carboxyl methyltransferase</fullName>
    </alternativeName>
    <alternativeName>
        <fullName evidence="9">Protein L-isoaspartyl methyltransferase</fullName>
    </alternativeName>
    <alternativeName>
        <fullName evidence="10">Protein-beta-aspartate methyltransferase</fullName>
    </alternativeName>
</protein>
<dbReference type="EMBL" id="CP022753">
    <property type="protein sequence ID" value="ASU84911.1"/>
    <property type="molecule type" value="Genomic_DNA"/>
</dbReference>
<comment type="similarity">
    <text evidence="2">Belongs to the methyltransferase superfamily. L-isoaspartyl/D-aspartyl protein methyltransferase family.</text>
</comment>
<evidence type="ECO:0000313" key="13">
    <source>
        <dbReference type="Proteomes" id="UP000215005"/>
    </source>
</evidence>
<evidence type="ECO:0000256" key="6">
    <source>
        <dbReference type="ARBA" id="ARBA00022603"/>
    </source>
</evidence>
<dbReference type="GO" id="GO:0032259">
    <property type="term" value="P:methylation"/>
    <property type="evidence" value="ECO:0007669"/>
    <property type="project" value="UniProtKB-KW"/>
</dbReference>
<evidence type="ECO:0000256" key="10">
    <source>
        <dbReference type="ARBA" id="ARBA00031323"/>
    </source>
</evidence>
<organism evidence="12 13">
    <name type="scientific">Nocardiopsis gilva YIM 90087</name>
    <dbReference type="NCBI Taxonomy" id="1235441"/>
    <lineage>
        <taxon>Bacteria</taxon>
        <taxon>Bacillati</taxon>
        <taxon>Actinomycetota</taxon>
        <taxon>Actinomycetes</taxon>
        <taxon>Streptosporangiales</taxon>
        <taxon>Nocardiopsidaceae</taxon>
        <taxon>Nocardiopsis</taxon>
    </lineage>
</organism>
<keyword evidence="13" id="KW-1185">Reference proteome</keyword>
<dbReference type="AlphaFoldDB" id="A0A223S9W5"/>
<dbReference type="OrthoDB" id="4035289at2"/>
<evidence type="ECO:0000256" key="5">
    <source>
        <dbReference type="ARBA" id="ARBA00022490"/>
    </source>
</evidence>
<evidence type="ECO:0000256" key="4">
    <source>
        <dbReference type="ARBA" id="ARBA00013346"/>
    </source>
</evidence>
<keyword evidence="6" id="KW-0489">Methyltransferase</keyword>
<dbReference type="GO" id="GO:0005737">
    <property type="term" value="C:cytoplasm"/>
    <property type="evidence" value="ECO:0007669"/>
    <property type="project" value="UniProtKB-SubCell"/>
</dbReference>
<evidence type="ECO:0000256" key="7">
    <source>
        <dbReference type="ARBA" id="ARBA00022679"/>
    </source>
</evidence>
<dbReference type="SUPFAM" id="SSF53335">
    <property type="entry name" value="S-adenosyl-L-methionine-dependent methyltransferases"/>
    <property type="match status" value="1"/>
</dbReference>
<keyword evidence="8" id="KW-0949">S-adenosyl-L-methionine</keyword>
<evidence type="ECO:0000256" key="8">
    <source>
        <dbReference type="ARBA" id="ARBA00022691"/>
    </source>
</evidence>
<evidence type="ECO:0000256" key="3">
    <source>
        <dbReference type="ARBA" id="ARBA00011890"/>
    </source>
</evidence>
<dbReference type="InterPro" id="IPR000682">
    <property type="entry name" value="PCMT"/>
</dbReference>
<proteinExistence type="inferred from homology"/>
<evidence type="ECO:0000313" key="12">
    <source>
        <dbReference type="EMBL" id="ASU84911.1"/>
    </source>
</evidence>
<accession>A0A223S9W5</accession>
<reference evidence="12 13" key="1">
    <citation type="submission" date="2017-08" db="EMBL/GenBank/DDBJ databases">
        <title>The complete genome sequence of Nocardiopsis gilva YIM 90087.</title>
        <authorList>
            <person name="Yin M."/>
            <person name="Tang S."/>
        </authorList>
    </citation>
    <scope>NUCLEOTIDE SEQUENCE [LARGE SCALE GENOMIC DNA]</scope>
    <source>
        <strain evidence="12 13">YIM 90087</strain>
    </source>
</reference>
<evidence type="ECO:0000256" key="11">
    <source>
        <dbReference type="ARBA" id="ARBA00031350"/>
    </source>
</evidence>
<name>A0A223S9W5_9ACTN</name>
<evidence type="ECO:0000256" key="9">
    <source>
        <dbReference type="ARBA" id="ARBA00030757"/>
    </source>
</evidence>
<keyword evidence="5" id="KW-0963">Cytoplasm</keyword>
<gene>
    <name evidence="12" type="ORF">CDO52_20825</name>
</gene>
<dbReference type="Gene3D" id="3.40.50.150">
    <property type="entry name" value="Vaccinia Virus protein VP39"/>
    <property type="match status" value="1"/>
</dbReference>
<dbReference type="CDD" id="cd02440">
    <property type="entry name" value="AdoMet_MTases"/>
    <property type="match status" value="1"/>
</dbReference>
<keyword evidence="7" id="KW-0808">Transferase</keyword>
<comment type="subcellular location">
    <subcellularLocation>
        <location evidence="1">Cytoplasm</location>
    </subcellularLocation>
</comment>
<dbReference type="Proteomes" id="UP000215005">
    <property type="component" value="Chromosome"/>
</dbReference>